<dbReference type="EMBL" id="OZ035840">
    <property type="protein sequence ID" value="CAL1588102.1"/>
    <property type="molecule type" value="Genomic_DNA"/>
</dbReference>
<dbReference type="SUPFAM" id="SSF48726">
    <property type="entry name" value="Immunoglobulin"/>
    <property type="match status" value="4"/>
</dbReference>
<dbReference type="InterPro" id="IPR013783">
    <property type="entry name" value="Ig-like_fold"/>
</dbReference>
<evidence type="ECO:0000313" key="4">
    <source>
        <dbReference type="EMBL" id="CAL1588102.1"/>
    </source>
</evidence>
<dbReference type="GO" id="GO:0005178">
    <property type="term" value="F:integrin binding"/>
    <property type="evidence" value="ECO:0007669"/>
    <property type="project" value="InterPro"/>
</dbReference>
<dbReference type="AlphaFoldDB" id="A0AAV2KKU8"/>
<evidence type="ECO:0000256" key="1">
    <source>
        <dbReference type="SAM" id="Phobius"/>
    </source>
</evidence>
<accession>A0AAV2KKU8</accession>
<keyword evidence="5" id="KW-1185">Reference proteome</keyword>
<proteinExistence type="predicted"/>
<organism evidence="4 5">
    <name type="scientific">Knipowitschia caucasica</name>
    <name type="common">Caucasian dwarf goby</name>
    <name type="synonym">Pomatoschistus caucasicus</name>
    <dbReference type="NCBI Taxonomy" id="637954"/>
    <lineage>
        <taxon>Eukaryota</taxon>
        <taxon>Metazoa</taxon>
        <taxon>Chordata</taxon>
        <taxon>Craniata</taxon>
        <taxon>Vertebrata</taxon>
        <taxon>Euteleostomi</taxon>
        <taxon>Actinopterygii</taxon>
        <taxon>Neopterygii</taxon>
        <taxon>Teleostei</taxon>
        <taxon>Neoteleostei</taxon>
        <taxon>Acanthomorphata</taxon>
        <taxon>Gobiaria</taxon>
        <taxon>Gobiiformes</taxon>
        <taxon>Gobioidei</taxon>
        <taxon>Gobiidae</taxon>
        <taxon>Gobiinae</taxon>
        <taxon>Knipowitschia</taxon>
    </lineage>
</organism>
<dbReference type="PANTHER" id="PTHR13771">
    <property type="entry name" value="INTERCELLULAR ADHESION MOLECULE"/>
    <property type="match status" value="1"/>
</dbReference>
<name>A0AAV2KKU8_KNICA</name>
<evidence type="ECO:0000259" key="3">
    <source>
        <dbReference type="PROSITE" id="PS50835"/>
    </source>
</evidence>
<keyword evidence="2" id="KW-0732">Signal</keyword>
<feature type="domain" description="Ig-like" evidence="3">
    <location>
        <begin position="612"/>
        <end position="690"/>
    </location>
</feature>
<protein>
    <recommendedName>
        <fullName evidence="3">Ig-like domain-containing protein</fullName>
    </recommendedName>
</protein>
<feature type="domain" description="Ig-like" evidence="3">
    <location>
        <begin position="128"/>
        <end position="186"/>
    </location>
</feature>
<dbReference type="SMART" id="SM00409">
    <property type="entry name" value="IG"/>
    <property type="match status" value="3"/>
</dbReference>
<gene>
    <name evidence="4" type="ORF">KC01_LOCUS17965</name>
</gene>
<dbReference type="GO" id="GO:0007155">
    <property type="term" value="P:cell adhesion"/>
    <property type="evidence" value="ECO:0007669"/>
    <property type="project" value="InterPro"/>
</dbReference>
<dbReference type="InterPro" id="IPR047012">
    <property type="entry name" value="ICAM_VCAM"/>
</dbReference>
<dbReference type="PROSITE" id="PS50835">
    <property type="entry name" value="IG_LIKE"/>
    <property type="match status" value="4"/>
</dbReference>
<dbReference type="InterPro" id="IPR003599">
    <property type="entry name" value="Ig_sub"/>
</dbReference>
<feature type="domain" description="Ig-like" evidence="3">
    <location>
        <begin position="457"/>
        <end position="532"/>
    </location>
</feature>
<feature type="transmembrane region" description="Helical" evidence="1">
    <location>
        <begin position="702"/>
        <end position="725"/>
    </location>
</feature>
<dbReference type="InterPro" id="IPR003598">
    <property type="entry name" value="Ig_sub2"/>
</dbReference>
<sequence length="751" mass="83134">MLLITMWIPLLMLTVLPVVSAEDPCALPVIQLPSDIVRKVGENLFVNCTTPVDGHQGIYWTYDDEKLDQELTSYTELQVPHINWDFQAKCTILLNSTYNCSANLQVQLEMNKVNQVKINETTIDQHEFSCDIPNAAPVENLNITWFTKGQILKTVFDNKTPSTTAVSSLGMNVSKEHDGESFTCVAVLNLGPDGHVLVSTTTWNISVQYAPKLPQKDQNDKPTVAKTTTAATATEATTGVTAAASSSSSSSSAAAAAAAAKPPDCPVTITPNTIIVKYGEIASATCNTTVEHDGIGWEATNGGVSRTEDVTYLQWNWTIKDFKDFNIEVECFINPINGTHCKKPLGITVYNIPNSVQISPVENIPVEEGNKLTLKCDILNIAPINKLRVNWYQEDTLVHTEVFNGSDPHPLNVTSFWDLTPEKEHNNMGFKCEVELRLGQNLKVVSASYTPVVQYKPRINPDCPKEYGGKEDEFTLDTVPCKASGNPQPNIYWYFKDKLVDSTKTLTRNDSGEYTAKFENTVGSTNTTFAITIEYKPYFSCKDHYNVRENTDIGSVCEPAGIPKPELLWVRDEKQVEFSKWERCDSGDYVIVATNKHGKAQHNISINVLFAPSFPEDITQEFHMGENLTVDCRADGNPLPQLHWKYPPAANVNTASRGRQIHITEATSTNAGVYSCNATNEVGSVTRTVTLIMKGKTHMDHIYGIISISVVLALLFFIFGVVLICRNCRKKSGHYDVISDDVPLNPRSSVI</sequence>
<dbReference type="Proteomes" id="UP001497482">
    <property type="component" value="Chromosome 18"/>
</dbReference>
<dbReference type="PANTHER" id="PTHR13771:SF9">
    <property type="entry name" value="INTERCELLULAR ADHESION MOLECULE 5"/>
    <property type="match status" value="1"/>
</dbReference>
<feature type="domain" description="Ig-like" evidence="3">
    <location>
        <begin position="353"/>
        <end position="450"/>
    </location>
</feature>
<keyword evidence="1" id="KW-0812">Transmembrane</keyword>
<dbReference type="InterPro" id="IPR013098">
    <property type="entry name" value="Ig_I-set"/>
</dbReference>
<evidence type="ECO:0000313" key="5">
    <source>
        <dbReference type="Proteomes" id="UP001497482"/>
    </source>
</evidence>
<keyword evidence="1" id="KW-0472">Membrane</keyword>
<reference evidence="4 5" key="1">
    <citation type="submission" date="2024-04" db="EMBL/GenBank/DDBJ databases">
        <authorList>
            <person name="Waldvogel A.-M."/>
            <person name="Schoenle A."/>
        </authorList>
    </citation>
    <scope>NUCLEOTIDE SEQUENCE [LARGE SCALE GENOMIC DNA]</scope>
</reference>
<evidence type="ECO:0000256" key="2">
    <source>
        <dbReference type="SAM" id="SignalP"/>
    </source>
</evidence>
<dbReference type="Pfam" id="PF07679">
    <property type="entry name" value="I-set"/>
    <property type="match status" value="1"/>
</dbReference>
<dbReference type="SMART" id="SM00408">
    <property type="entry name" value="IGc2"/>
    <property type="match status" value="2"/>
</dbReference>
<feature type="signal peptide" evidence="2">
    <location>
        <begin position="1"/>
        <end position="21"/>
    </location>
</feature>
<dbReference type="InterPro" id="IPR036179">
    <property type="entry name" value="Ig-like_dom_sf"/>
</dbReference>
<dbReference type="InterPro" id="IPR007110">
    <property type="entry name" value="Ig-like_dom"/>
</dbReference>
<dbReference type="Gene3D" id="2.60.40.10">
    <property type="entry name" value="Immunoglobulins"/>
    <property type="match status" value="6"/>
</dbReference>
<keyword evidence="1" id="KW-1133">Transmembrane helix</keyword>
<feature type="chain" id="PRO_5043584526" description="Ig-like domain-containing protein" evidence="2">
    <location>
        <begin position="22"/>
        <end position="751"/>
    </location>
</feature>